<dbReference type="Proteomes" id="UP000515947">
    <property type="component" value="Chromosome"/>
</dbReference>
<protein>
    <recommendedName>
        <fullName evidence="1">HTH cro/C1-type domain-containing protein</fullName>
    </recommendedName>
</protein>
<gene>
    <name evidence="2" type="ORF">H9L09_06060</name>
</gene>
<name>A0A7G9REC0_9ACTN</name>
<dbReference type="AlphaFoldDB" id="A0A7G9REC0"/>
<dbReference type="KEGG" id="nmes:H9L09_06060"/>
<sequence>MTAKRPGRVQRIAYDETPINAAAVDVEARIGWLLAMSRLHHEDPAFGDGRVFAAALADAGMPASRSVLSRWESGEIPISYEAMAAYERVLGLEVGRISSITSYVGSILPGVKTRLVRPRLDPASPEFSTRLDELIDLAEDGRALARDWQDLGWHLAAAPLVHLRAETWRKLCTRLVWLVPRSVKLAYRQYSTAAFNIALLPRAQPFLVDAIAAYVADADVQVITSPVGLLDRLPTREASRLVLDIVEDPSNELAFSTGVWLATQKLARGHFTPEERDRLDMIVLTLWRRNPAKAGEDLLELIAEMPEGVRSTLVHAATRAGRRKLGYAVEHGEEIVATRARSFAQQVADHARRRVPQEAAYHEDRMLTRLVREALFHRDSERRHLAALLIASSPFGQAVTDCLLMVLGDREQQSPWMRMRMATLARYLSDGSHRLRILSLMDDPDEAVRSPLIQGIGHMPLSATSDQVLRSSLGQEWSLGERAKMYALGMSGSPALPMIAASESAPPWQRSAARWWHAQGPALRA</sequence>
<dbReference type="CDD" id="cd00093">
    <property type="entry name" value="HTH_XRE"/>
    <property type="match status" value="1"/>
</dbReference>
<keyword evidence="3" id="KW-1185">Reference proteome</keyword>
<dbReference type="EMBL" id="CP060713">
    <property type="protein sequence ID" value="QNN53945.1"/>
    <property type="molecule type" value="Genomic_DNA"/>
</dbReference>
<dbReference type="RefSeq" id="WP_187579789.1">
    <property type="nucleotide sequence ID" value="NZ_CP060713.1"/>
</dbReference>
<evidence type="ECO:0000313" key="3">
    <source>
        <dbReference type="Proteomes" id="UP000515947"/>
    </source>
</evidence>
<evidence type="ECO:0000259" key="1">
    <source>
        <dbReference type="PROSITE" id="PS50943"/>
    </source>
</evidence>
<organism evidence="2 3">
    <name type="scientific">Nocardioides mesophilus</name>
    <dbReference type="NCBI Taxonomy" id="433659"/>
    <lineage>
        <taxon>Bacteria</taxon>
        <taxon>Bacillati</taxon>
        <taxon>Actinomycetota</taxon>
        <taxon>Actinomycetes</taxon>
        <taxon>Propionibacteriales</taxon>
        <taxon>Nocardioidaceae</taxon>
        <taxon>Nocardioides</taxon>
    </lineage>
</organism>
<dbReference type="InterPro" id="IPR001387">
    <property type="entry name" value="Cro/C1-type_HTH"/>
</dbReference>
<proteinExistence type="predicted"/>
<accession>A0A7G9REC0</accession>
<evidence type="ECO:0000313" key="2">
    <source>
        <dbReference type="EMBL" id="QNN53945.1"/>
    </source>
</evidence>
<feature type="domain" description="HTH cro/C1-type" evidence="1">
    <location>
        <begin position="64"/>
        <end position="97"/>
    </location>
</feature>
<reference evidence="2 3" key="1">
    <citation type="submission" date="2020-08" db="EMBL/GenBank/DDBJ databases">
        <title>Genome sequence of Nocardioides mesophilus KACC 16243T.</title>
        <authorList>
            <person name="Hyun D.-W."/>
            <person name="Bae J.-W."/>
        </authorList>
    </citation>
    <scope>NUCLEOTIDE SEQUENCE [LARGE SCALE GENOMIC DNA]</scope>
    <source>
        <strain evidence="2 3">KACC 16243</strain>
    </source>
</reference>
<dbReference type="PROSITE" id="PS50943">
    <property type="entry name" value="HTH_CROC1"/>
    <property type="match status" value="1"/>
</dbReference>